<dbReference type="PANTHER" id="PTHR43877:SF2">
    <property type="entry name" value="AMINOALKYLPHOSPHONATE N-ACETYLTRANSFERASE-RELATED"/>
    <property type="match status" value="1"/>
</dbReference>
<dbReference type="EMBL" id="CP040916">
    <property type="protein sequence ID" value="QDQ09384.1"/>
    <property type="molecule type" value="Genomic_DNA"/>
</dbReference>
<dbReference type="Gene3D" id="3.40.630.30">
    <property type="match status" value="1"/>
</dbReference>
<evidence type="ECO:0000256" key="1">
    <source>
        <dbReference type="ARBA" id="ARBA00022679"/>
    </source>
</evidence>
<dbReference type="Proteomes" id="UP000316806">
    <property type="component" value="Chromosome"/>
</dbReference>
<evidence type="ECO:0000313" key="4">
    <source>
        <dbReference type="EMBL" id="QDQ09384.1"/>
    </source>
</evidence>
<dbReference type="InterPro" id="IPR050832">
    <property type="entry name" value="Bact_Acetyltransf"/>
</dbReference>
<evidence type="ECO:0000256" key="2">
    <source>
        <dbReference type="ARBA" id="ARBA00023315"/>
    </source>
</evidence>
<dbReference type="RefSeq" id="WP_144000962.1">
    <property type="nucleotide sequence ID" value="NZ_CP040916.1"/>
</dbReference>
<organism evidence="4 5">
    <name type="scientific">Streptomyces spectabilis</name>
    <dbReference type="NCBI Taxonomy" id="68270"/>
    <lineage>
        <taxon>Bacteria</taxon>
        <taxon>Bacillati</taxon>
        <taxon>Actinomycetota</taxon>
        <taxon>Actinomycetes</taxon>
        <taxon>Kitasatosporales</taxon>
        <taxon>Streptomycetaceae</taxon>
        <taxon>Streptomyces</taxon>
    </lineage>
</organism>
<dbReference type="PROSITE" id="PS51186">
    <property type="entry name" value="GNAT"/>
    <property type="match status" value="1"/>
</dbReference>
<protein>
    <submittedName>
        <fullName evidence="4">GNAT family N-acetyltransferase</fullName>
    </submittedName>
</protein>
<dbReference type="InterPro" id="IPR000182">
    <property type="entry name" value="GNAT_dom"/>
</dbReference>
<feature type="domain" description="N-acetyltransferase" evidence="3">
    <location>
        <begin position="22"/>
        <end position="179"/>
    </location>
</feature>
<name>A0A516R151_STRST</name>
<accession>A0A516R151</accession>
<dbReference type="SUPFAM" id="SSF55729">
    <property type="entry name" value="Acyl-CoA N-acyltransferases (Nat)"/>
    <property type="match status" value="1"/>
</dbReference>
<reference evidence="4 5" key="1">
    <citation type="journal article" date="2019" name="J. Ind. Microbiol. Biotechnol.">
        <title>The complete genomic sequence of Streptomyces spectabilis NRRL-2792 and identification of secondary metabolite biosynthetic gene clusters.</title>
        <authorList>
            <person name="Sinha A."/>
            <person name="Phillips-Salemka S."/>
            <person name="Niraula T.A."/>
            <person name="Short K.A."/>
            <person name="Niraula N.P."/>
        </authorList>
    </citation>
    <scope>NUCLEOTIDE SEQUENCE [LARGE SCALE GENOMIC DNA]</scope>
    <source>
        <strain evidence="4 5">NRRL 2792</strain>
    </source>
</reference>
<dbReference type="Pfam" id="PF00583">
    <property type="entry name" value="Acetyltransf_1"/>
    <property type="match status" value="1"/>
</dbReference>
<dbReference type="AlphaFoldDB" id="A0A516R151"/>
<evidence type="ECO:0000259" key="3">
    <source>
        <dbReference type="PROSITE" id="PS51186"/>
    </source>
</evidence>
<dbReference type="InterPro" id="IPR016181">
    <property type="entry name" value="Acyl_CoA_acyltransferase"/>
</dbReference>
<evidence type="ECO:0000313" key="5">
    <source>
        <dbReference type="Proteomes" id="UP000316806"/>
    </source>
</evidence>
<keyword evidence="1 4" id="KW-0808">Transferase</keyword>
<proteinExistence type="predicted"/>
<gene>
    <name evidence="4" type="ORF">FH965_01385</name>
</gene>
<dbReference type="GO" id="GO:0016747">
    <property type="term" value="F:acyltransferase activity, transferring groups other than amino-acyl groups"/>
    <property type="evidence" value="ECO:0007669"/>
    <property type="project" value="InterPro"/>
</dbReference>
<dbReference type="PANTHER" id="PTHR43877">
    <property type="entry name" value="AMINOALKYLPHOSPHONATE N-ACETYLTRANSFERASE-RELATED-RELATED"/>
    <property type="match status" value="1"/>
</dbReference>
<keyword evidence="2" id="KW-0012">Acyltransferase</keyword>
<sequence>MAGMTTAWTISPEPADSSDALALWRAYYTEMSDRWFQVHEGRDTPPDELEREVVAANDHATLAPPSGVLLLGRYEGEPAGTAGVRLFAFDGTGDGTSEREPTAELKRLFVRKEARGTGGGPVLLAAAEEAARALGARAMLLDTRSDLTEAWSLYERNGYERTARHNDDVYAERWYRKRL</sequence>